<evidence type="ECO:0000256" key="2">
    <source>
        <dbReference type="ARBA" id="ARBA00022737"/>
    </source>
</evidence>
<dbReference type="SMART" id="SM00369">
    <property type="entry name" value="LRR_TYP"/>
    <property type="match status" value="8"/>
</dbReference>
<dbReference type="InterPro" id="IPR001611">
    <property type="entry name" value="Leu-rich_rpt"/>
</dbReference>
<dbReference type="InterPro" id="IPR032675">
    <property type="entry name" value="LRR_dom_sf"/>
</dbReference>
<dbReference type="InterPro" id="IPR003591">
    <property type="entry name" value="Leu-rich_rpt_typical-subtyp"/>
</dbReference>
<dbReference type="PANTHER" id="PTHR45712:SF22">
    <property type="entry name" value="INSULIN-LIKE GROWTH FACTOR-BINDING PROTEIN COMPLEX ACID LABILE SUBUNIT"/>
    <property type="match status" value="1"/>
</dbReference>
<dbReference type="InterPro" id="IPR050333">
    <property type="entry name" value="SLRP"/>
</dbReference>
<dbReference type="PANTHER" id="PTHR45712">
    <property type="entry name" value="AGAP008170-PA"/>
    <property type="match status" value="1"/>
</dbReference>
<dbReference type="SUPFAM" id="SSF52058">
    <property type="entry name" value="L domain-like"/>
    <property type="match status" value="2"/>
</dbReference>
<reference evidence="3" key="1">
    <citation type="submission" date="2020-05" db="UniProtKB">
        <authorList>
            <consortium name="EnsemblMetazoa"/>
        </authorList>
    </citation>
    <scope>IDENTIFICATION</scope>
    <source>
        <strain evidence="3">MAF</strain>
    </source>
</reference>
<evidence type="ECO:0000313" key="3">
    <source>
        <dbReference type="EnsemblMetazoa" id="AMEM007797-PA"/>
    </source>
</evidence>
<dbReference type="Proteomes" id="UP000075903">
    <property type="component" value="Unassembled WGS sequence"/>
</dbReference>
<dbReference type="PROSITE" id="PS51450">
    <property type="entry name" value="LRR"/>
    <property type="match status" value="1"/>
</dbReference>
<accession>A0A182V2J8</accession>
<evidence type="ECO:0000256" key="1">
    <source>
        <dbReference type="ARBA" id="ARBA00022614"/>
    </source>
</evidence>
<dbReference type="EnsemblMetazoa" id="AMEM007797-RA">
    <property type="protein sequence ID" value="AMEM007797-PA"/>
    <property type="gene ID" value="AMEM007797"/>
</dbReference>
<dbReference type="Pfam" id="PF13855">
    <property type="entry name" value="LRR_8"/>
    <property type="match status" value="3"/>
</dbReference>
<dbReference type="Gene3D" id="3.80.10.10">
    <property type="entry name" value="Ribonuclease Inhibitor"/>
    <property type="match status" value="3"/>
</dbReference>
<sequence length="756" mass="85470">MELASKLFTELSVQSYHEQALSLTPRLAIETLELLSAPPLKRLTILPNPHLRSLYIVNSAVRHIPETIVNLSNLQFLGIEKSFLRLLDLSVLCYLPRLTTLQVLRNHISLLLPVHESSCVSSLRDLHLDYNQLTTLDIAVLAPFTALQRLLLQHNRMHSLFASQPTSFPLLQELQLGPGNNFTWIEFEQLNLPETLTANLPGNQFQQLPTIRSANLPNLQRIYLDGNQLSTIDLAQLQEHQQLNGVDFSRNRLHTVTASELTHLPNLTSIELVDNMLESFSLANCTFPQLNYLYLKGNRLQFVPAEVYTSELSPTFMLNLEKNPLRSCLMLQMNAMVSTTDVDDVPSLRQLSTLRGTGQKISDHLQAQLDEKNTILVVQRLELEATSLDAFIESVSAFISIVSFPKFYETSLTIPSVLQAISVMQAAQLTSLSVSPNASLQELTVHGCNYRSILRTVGPLSQLHTLNVQSCAITFLNFELFAKTYQLRKVILAYNQIQMIPPPTGKADNLSIEILYLDNNPLQYLDFNSLRQLQRLTTLSIRECNLQRLYSSAPVTLPALGSIEAIQNKLSLFDLLLLDAPSLKTLLLSKNRIHKQPWDLTKYTQLQVLDLDYNRLTTFDLAGLAGLNQLQSLYVSFNQLETFTASRKVRLPSLKTLVLISNSLRSLPTYDRWYLPAISSITLVNNLFTAVPLLYSKRWPTVTLRMTNNPLACSSLQQYVEQILYQQKLIVDLVKCGNGTMTRSELLKRNCCVRKD</sequence>
<dbReference type="STRING" id="30066.A0A182V2J8"/>
<protein>
    <submittedName>
        <fullName evidence="3">Uncharacterized protein</fullName>
    </submittedName>
</protein>
<keyword evidence="2" id="KW-0677">Repeat</keyword>
<dbReference type="VEuPathDB" id="VectorBase:AMEM21_009789"/>
<dbReference type="VEuPathDB" id="VectorBase:AMEM007797"/>
<proteinExistence type="predicted"/>
<keyword evidence="4" id="KW-1185">Reference proteome</keyword>
<organism evidence="3 4">
    <name type="scientific">Anopheles merus</name>
    <name type="common">Mosquito</name>
    <dbReference type="NCBI Taxonomy" id="30066"/>
    <lineage>
        <taxon>Eukaryota</taxon>
        <taxon>Metazoa</taxon>
        <taxon>Ecdysozoa</taxon>
        <taxon>Arthropoda</taxon>
        <taxon>Hexapoda</taxon>
        <taxon>Insecta</taxon>
        <taxon>Pterygota</taxon>
        <taxon>Neoptera</taxon>
        <taxon>Endopterygota</taxon>
        <taxon>Diptera</taxon>
        <taxon>Nematocera</taxon>
        <taxon>Culicoidea</taxon>
        <taxon>Culicidae</taxon>
        <taxon>Anophelinae</taxon>
        <taxon>Anopheles</taxon>
    </lineage>
</organism>
<keyword evidence="1" id="KW-0433">Leucine-rich repeat</keyword>
<evidence type="ECO:0000313" key="4">
    <source>
        <dbReference type="Proteomes" id="UP000075903"/>
    </source>
</evidence>
<dbReference type="VEuPathDB" id="VectorBase:AMEM21_003402"/>
<dbReference type="AlphaFoldDB" id="A0A182V2J8"/>
<name>A0A182V2J8_ANOME</name>